<evidence type="ECO:0000256" key="5">
    <source>
        <dbReference type="ARBA" id="ARBA00023136"/>
    </source>
</evidence>
<feature type="transmembrane region" description="Helical" evidence="6">
    <location>
        <begin position="361"/>
        <end position="380"/>
    </location>
</feature>
<keyword evidence="6" id="KW-0592">Phosphate transport</keyword>
<keyword evidence="4 6" id="KW-1133">Transmembrane helix</keyword>
<evidence type="ECO:0000256" key="2">
    <source>
        <dbReference type="ARBA" id="ARBA00022448"/>
    </source>
</evidence>
<evidence type="ECO:0000313" key="7">
    <source>
        <dbReference type="EMBL" id="SHE56319.1"/>
    </source>
</evidence>
<accession>A0A1M4UHZ2</accession>
<sequence>MARCSVADIILICGFLAGAYMAWNIGANDVANGMASAVGAKAITLRQAVFIGGILDFVGAAFIGSHVTTTIRKNILDASAITNDPNVMMLGLLAALLAAAFWVFFSTWSQFPVSTTHSIVGALLGFGIVAGGFKAVQWVKVMAIVISWIVSPIFAGFLAYVIFQFIRRMILERRNSFVRALAWSPLFGGMTVFIVVMSFLMKTPLGESLNLGRGTSIFWAALLGIALGYAAKKWLGRTVRKIDEEGVEEIFKRFQVFTSCYVALAHGANDVANAIGPVAGIYAIYTTHTVSPKAPVPWFLLVLGGLFIAVGVFTWGYRVIETVGSKITTLTNTRGFAVDFGTATSVLVASKMGLPVSTTHAAVGAVIGVGLAGGLSAVDFKVVGKIVAYWVITLPLAAIPTMIIFKILTFIFL</sequence>
<dbReference type="STRING" id="1121391.SAMN02745206_00485"/>
<keyword evidence="3 6" id="KW-0812">Transmembrane</keyword>
<comment type="similarity">
    <text evidence="6">Belongs to the inorganic phosphate transporter (PiT) (TC 2.A.20) family.</text>
</comment>
<evidence type="ECO:0000256" key="3">
    <source>
        <dbReference type="ARBA" id="ARBA00022692"/>
    </source>
</evidence>
<dbReference type="AlphaFoldDB" id="A0A1M4UHZ2"/>
<feature type="transmembrane region" description="Helical" evidence="6">
    <location>
        <begin position="87"/>
        <end position="105"/>
    </location>
</feature>
<reference evidence="8" key="1">
    <citation type="submission" date="2016-11" db="EMBL/GenBank/DDBJ databases">
        <authorList>
            <person name="Varghese N."/>
            <person name="Submissions S."/>
        </authorList>
    </citation>
    <scope>NUCLEOTIDE SEQUENCE [LARGE SCALE GENOMIC DNA]</scope>
    <source>
        <strain evidence="8">DSM 9756</strain>
    </source>
</reference>
<dbReference type="GO" id="GO:0016020">
    <property type="term" value="C:membrane"/>
    <property type="evidence" value="ECO:0007669"/>
    <property type="project" value="UniProtKB-SubCell"/>
</dbReference>
<dbReference type="Pfam" id="PF01384">
    <property type="entry name" value="PHO4"/>
    <property type="match status" value="1"/>
</dbReference>
<dbReference type="OrthoDB" id="9779554at2"/>
<keyword evidence="2 6" id="KW-0813">Transport</keyword>
<keyword evidence="5 6" id="KW-0472">Membrane</keyword>
<feature type="transmembrane region" description="Helical" evidence="6">
    <location>
        <begin position="387"/>
        <end position="412"/>
    </location>
</feature>
<feature type="transmembrane region" description="Helical" evidence="6">
    <location>
        <begin position="142"/>
        <end position="166"/>
    </location>
</feature>
<evidence type="ECO:0000256" key="1">
    <source>
        <dbReference type="ARBA" id="ARBA00004141"/>
    </source>
</evidence>
<comment type="subcellular location">
    <subcellularLocation>
        <location evidence="1 6">Membrane</location>
        <topology evidence="1 6">Multi-pass membrane protein</topology>
    </subcellularLocation>
</comment>
<evidence type="ECO:0000256" key="6">
    <source>
        <dbReference type="RuleBase" id="RU363058"/>
    </source>
</evidence>
<dbReference type="Proteomes" id="UP000184076">
    <property type="component" value="Unassembled WGS sequence"/>
</dbReference>
<dbReference type="GO" id="GO:0035435">
    <property type="term" value="P:phosphate ion transmembrane transport"/>
    <property type="evidence" value="ECO:0007669"/>
    <property type="project" value="TreeGrafter"/>
</dbReference>
<organism evidence="7 8">
    <name type="scientific">Desulfacinum infernum DSM 9756</name>
    <dbReference type="NCBI Taxonomy" id="1121391"/>
    <lineage>
        <taxon>Bacteria</taxon>
        <taxon>Pseudomonadati</taxon>
        <taxon>Thermodesulfobacteriota</taxon>
        <taxon>Syntrophobacteria</taxon>
        <taxon>Syntrophobacterales</taxon>
        <taxon>Syntrophobacteraceae</taxon>
        <taxon>Desulfacinum</taxon>
    </lineage>
</organism>
<name>A0A1M4UHZ2_9BACT</name>
<gene>
    <name evidence="7" type="ORF">SAMN02745206_00485</name>
</gene>
<feature type="transmembrane region" description="Helical" evidence="6">
    <location>
        <begin position="178"/>
        <end position="201"/>
    </location>
</feature>
<dbReference type="InterPro" id="IPR001204">
    <property type="entry name" value="Phos_transporter"/>
</dbReference>
<dbReference type="EMBL" id="FQVB01000005">
    <property type="protein sequence ID" value="SHE56319.1"/>
    <property type="molecule type" value="Genomic_DNA"/>
</dbReference>
<keyword evidence="8" id="KW-1185">Reference proteome</keyword>
<dbReference type="GO" id="GO:0005315">
    <property type="term" value="F:phosphate transmembrane transporter activity"/>
    <property type="evidence" value="ECO:0007669"/>
    <property type="project" value="InterPro"/>
</dbReference>
<dbReference type="RefSeq" id="WP_073036624.1">
    <property type="nucleotide sequence ID" value="NZ_FQVB01000005.1"/>
</dbReference>
<dbReference type="PANTHER" id="PTHR11101">
    <property type="entry name" value="PHOSPHATE TRANSPORTER"/>
    <property type="match status" value="1"/>
</dbReference>
<feature type="transmembrane region" description="Helical" evidence="6">
    <location>
        <begin position="48"/>
        <end position="67"/>
    </location>
</feature>
<feature type="transmembrane region" description="Helical" evidence="6">
    <location>
        <begin position="6"/>
        <end position="27"/>
    </location>
</feature>
<protein>
    <recommendedName>
        <fullName evidence="6">Phosphate transporter</fullName>
    </recommendedName>
</protein>
<feature type="transmembrane region" description="Helical" evidence="6">
    <location>
        <begin position="298"/>
        <end position="317"/>
    </location>
</feature>
<evidence type="ECO:0000313" key="8">
    <source>
        <dbReference type="Proteomes" id="UP000184076"/>
    </source>
</evidence>
<proteinExistence type="inferred from homology"/>
<dbReference type="PANTHER" id="PTHR11101:SF80">
    <property type="entry name" value="PHOSPHATE TRANSPORTER"/>
    <property type="match status" value="1"/>
</dbReference>
<evidence type="ECO:0000256" key="4">
    <source>
        <dbReference type="ARBA" id="ARBA00022989"/>
    </source>
</evidence>
<feature type="transmembrane region" description="Helical" evidence="6">
    <location>
        <begin position="117"/>
        <end position="136"/>
    </location>
</feature>
<feature type="transmembrane region" description="Helical" evidence="6">
    <location>
        <begin position="213"/>
        <end position="231"/>
    </location>
</feature>